<organism evidence="2 3">
    <name type="scientific">Tistlia consotensis USBA 355</name>
    <dbReference type="NCBI Taxonomy" id="560819"/>
    <lineage>
        <taxon>Bacteria</taxon>
        <taxon>Pseudomonadati</taxon>
        <taxon>Pseudomonadota</taxon>
        <taxon>Alphaproteobacteria</taxon>
        <taxon>Rhodospirillales</taxon>
        <taxon>Rhodovibrionaceae</taxon>
        <taxon>Tistlia</taxon>
    </lineage>
</organism>
<gene>
    <name evidence="2" type="ORF">SAMN05428998_104231</name>
</gene>
<evidence type="ECO:0000313" key="3">
    <source>
        <dbReference type="Proteomes" id="UP000192917"/>
    </source>
</evidence>
<feature type="domain" description="Glycosyl transferase family 1" evidence="1">
    <location>
        <begin position="228"/>
        <end position="389"/>
    </location>
</feature>
<dbReference type="Proteomes" id="UP000192917">
    <property type="component" value="Unassembled WGS sequence"/>
</dbReference>
<dbReference type="SUPFAM" id="SSF53756">
    <property type="entry name" value="UDP-Glycosyltransferase/glycogen phosphorylase"/>
    <property type="match status" value="1"/>
</dbReference>
<dbReference type="GO" id="GO:0016757">
    <property type="term" value="F:glycosyltransferase activity"/>
    <property type="evidence" value="ECO:0007669"/>
    <property type="project" value="InterPro"/>
</dbReference>
<evidence type="ECO:0000259" key="1">
    <source>
        <dbReference type="Pfam" id="PF00534"/>
    </source>
</evidence>
<accession>A0A1Y6BL96</accession>
<dbReference type="AlphaFoldDB" id="A0A1Y6BL96"/>
<dbReference type="STRING" id="560819.SAMN05428998_104231"/>
<dbReference type="EMBL" id="FWZX01000004">
    <property type="protein sequence ID" value="SMF09380.1"/>
    <property type="molecule type" value="Genomic_DNA"/>
</dbReference>
<keyword evidence="2" id="KW-0808">Transferase</keyword>
<name>A0A1Y6BL96_9PROT</name>
<dbReference type="PANTHER" id="PTHR12526">
    <property type="entry name" value="GLYCOSYLTRANSFERASE"/>
    <property type="match status" value="1"/>
</dbReference>
<dbReference type="CDD" id="cd03801">
    <property type="entry name" value="GT4_PimA-like"/>
    <property type="match status" value="1"/>
</dbReference>
<keyword evidence="3" id="KW-1185">Reference proteome</keyword>
<dbReference type="RefSeq" id="WP_085121929.1">
    <property type="nucleotide sequence ID" value="NZ_FWZX01000004.1"/>
</dbReference>
<reference evidence="2 3" key="1">
    <citation type="submission" date="2017-04" db="EMBL/GenBank/DDBJ databases">
        <authorList>
            <person name="Afonso C.L."/>
            <person name="Miller P.J."/>
            <person name="Scott M.A."/>
            <person name="Spackman E."/>
            <person name="Goraichik I."/>
            <person name="Dimitrov K.M."/>
            <person name="Suarez D.L."/>
            <person name="Swayne D.E."/>
        </authorList>
    </citation>
    <scope>NUCLEOTIDE SEQUENCE [LARGE SCALE GENOMIC DNA]</scope>
    <source>
        <strain evidence="2 3">USBA 355</strain>
    </source>
</reference>
<evidence type="ECO:0000313" key="2">
    <source>
        <dbReference type="EMBL" id="SMF09380.1"/>
    </source>
</evidence>
<dbReference type="Gene3D" id="3.40.50.2000">
    <property type="entry name" value="Glycogen Phosphorylase B"/>
    <property type="match status" value="2"/>
</dbReference>
<dbReference type="InterPro" id="IPR001296">
    <property type="entry name" value="Glyco_trans_1"/>
</dbReference>
<sequence>MPRLAVLLKGYPRLSETFIAQEILALQRAGVDLEIVSLRRPTDPAVHPVHREITAPLRYLPEYLHEAPARVLRGWWRARRLPGYRRALGRFLRDLLREPTANRLRRFGQACVAAAELPAETERLYVHFLHTPGSVARYAALMRGLPWSASAHARDIWTTPEWEKREKLAELDWLVTCTEVGRAHLAGLAAPPDKVALLYHGLDLSRFPPPPAPPPDGRAARDGGDAADPVRLLSVGRAVEKKGYDDLLEALARLPATLSWRLTHIGGGALAASLKQRAEALGLAGRIEWLGPRAQEEVIAAYRAADLFVLASREAGDGDRDGLPNVLMEAQSQGLACLSTRFSAIPELIVEGRTGRLVPPGDPAALAGALAELIADPQARARLGRAGAERVRRDFDFQANVARLVERLAAPAALAAQ</sequence>
<dbReference type="Pfam" id="PF00534">
    <property type="entry name" value="Glycos_transf_1"/>
    <property type="match status" value="1"/>
</dbReference>
<protein>
    <submittedName>
        <fullName evidence="2">Glycosyltransferase involved in cell wall bisynthesis</fullName>
    </submittedName>
</protein>
<proteinExistence type="predicted"/>